<proteinExistence type="predicted"/>
<feature type="compositionally biased region" description="Basic and acidic residues" evidence="1">
    <location>
        <begin position="37"/>
        <end position="51"/>
    </location>
</feature>
<feature type="region of interest" description="Disordered" evidence="1">
    <location>
        <begin position="31"/>
        <end position="56"/>
    </location>
</feature>
<organism evidence="2 3">
    <name type="scientific">Branchiostoma lanceolatum</name>
    <name type="common">Common lancelet</name>
    <name type="synonym">Amphioxus lanceolatum</name>
    <dbReference type="NCBI Taxonomy" id="7740"/>
    <lineage>
        <taxon>Eukaryota</taxon>
        <taxon>Metazoa</taxon>
        <taxon>Chordata</taxon>
        <taxon>Cephalochordata</taxon>
        <taxon>Leptocardii</taxon>
        <taxon>Amphioxiformes</taxon>
        <taxon>Branchiostomatidae</taxon>
        <taxon>Branchiostoma</taxon>
    </lineage>
</organism>
<evidence type="ECO:0000256" key="1">
    <source>
        <dbReference type="SAM" id="MobiDB-lite"/>
    </source>
</evidence>
<dbReference type="AlphaFoldDB" id="A0A8J9YVT1"/>
<dbReference type="PANTHER" id="PTHR33332">
    <property type="entry name" value="REVERSE TRANSCRIPTASE DOMAIN-CONTAINING PROTEIN"/>
    <property type="match status" value="1"/>
</dbReference>
<gene>
    <name evidence="2" type="primary">Hypp6915</name>
    <name evidence="2" type="ORF">BLAG_LOCUS5911</name>
</gene>
<evidence type="ECO:0000313" key="3">
    <source>
        <dbReference type="Proteomes" id="UP000838412"/>
    </source>
</evidence>
<dbReference type="OrthoDB" id="10056483at2759"/>
<protein>
    <submittedName>
        <fullName evidence="2">Hypp6915 protein</fullName>
    </submittedName>
</protein>
<evidence type="ECO:0000313" key="2">
    <source>
        <dbReference type="EMBL" id="CAH1242633.1"/>
    </source>
</evidence>
<reference evidence="2" key="1">
    <citation type="submission" date="2022-01" db="EMBL/GenBank/DDBJ databases">
        <authorList>
            <person name="Braso-Vives M."/>
        </authorList>
    </citation>
    <scope>NUCLEOTIDE SEQUENCE</scope>
</reference>
<sequence length="318" mass="35891">MSGASRRCDITSYKSEVCGPGTPQPQAVRVLARYPRTRPDRSRSETAESRRLGKPRLQARVCGPGAPQPPAVRVWVPAFPQGALQGPHGFLLQVHRLRRLRLPKIAITSPQINNTTPVYSLSGEALTGVKSHPYLGVQLSDDLRWDTHINYATSKAGRVLGVIRSNLTHCPSRVKATCYKALVRPHLEYSATVWDPYTTKGIQAVEAVQRRAARVTLNDYRQTSSVTQMLNDLQWTLLSERRRNARLTFFYKLVNNHININTDSLLKPAQGRTRGSHTLKFQPLYARTDSYKKIFILPPHHTRVERPAWDLLPPLLCP</sequence>
<dbReference type="Proteomes" id="UP000838412">
    <property type="component" value="Chromosome 13"/>
</dbReference>
<dbReference type="EMBL" id="OV696698">
    <property type="protein sequence ID" value="CAH1242633.1"/>
    <property type="molecule type" value="Genomic_DNA"/>
</dbReference>
<keyword evidence="3" id="KW-1185">Reference proteome</keyword>
<accession>A0A8J9YVT1</accession>
<name>A0A8J9YVT1_BRALA</name>